<dbReference type="FunFam" id="2.30.30.30:FF:000014">
    <property type="entry name" value="60S ribosomal protein L6"/>
    <property type="match status" value="1"/>
</dbReference>
<evidence type="ECO:0000313" key="4">
    <source>
        <dbReference type="EMBL" id="CAD8440214.1"/>
    </source>
</evidence>
<name>A0A7S0D3L0_MICPS</name>
<evidence type="ECO:0000256" key="3">
    <source>
        <dbReference type="ARBA" id="ARBA00023274"/>
    </source>
</evidence>
<dbReference type="GO" id="GO:0003735">
    <property type="term" value="F:structural constituent of ribosome"/>
    <property type="evidence" value="ECO:0007669"/>
    <property type="project" value="InterPro"/>
</dbReference>
<dbReference type="InterPro" id="IPR014722">
    <property type="entry name" value="Rib_uL2_dom2"/>
</dbReference>
<dbReference type="InterPro" id="IPR000915">
    <property type="entry name" value="60S_ribosomal_eL6"/>
</dbReference>
<dbReference type="AlphaFoldDB" id="A0A7S0D3L0"/>
<dbReference type="PANTHER" id="PTHR10715:SF0">
    <property type="entry name" value="LARGE RIBOSOMAL SUBUNIT PROTEIN EL6"/>
    <property type="match status" value="1"/>
</dbReference>
<dbReference type="Gene3D" id="2.30.30.30">
    <property type="match status" value="1"/>
</dbReference>
<dbReference type="Pfam" id="PF01159">
    <property type="entry name" value="Ribosomal_L6e"/>
    <property type="match status" value="1"/>
</dbReference>
<comment type="similarity">
    <text evidence="1">Belongs to the eukaryotic ribosomal protein eL6 family.</text>
</comment>
<reference evidence="4" key="1">
    <citation type="submission" date="2021-01" db="EMBL/GenBank/DDBJ databases">
        <authorList>
            <person name="Corre E."/>
            <person name="Pelletier E."/>
            <person name="Niang G."/>
            <person name="Scheremetjew M."/>
            <person name="Finn R."/>
            <person name="Kale V."/>
            <person name="Holt S."/>
            <person name="Cochrane G."/>
            <person name="Meng A."/>
            <person name="Brown T."/>
            <person name="Cohen L."/>
        </authorList>
    </citation>
    <scope>NUCLEOTIDE SEQUENCE</scope>
    <source>
        <strain evidence="4">CCAC1681</strain>
    </source>
</reference>
<keyword evidence="2" id="KW-0689">Ribosomal protein</keyword>
<dbReference type="CDD" id="cd13156">
    <property type="entry name" value="KOW_RPL6"/>
    <property type="match status" value="1"/>
</dbReference>
<protein>
    <recommendedName>
        <fullName evidence="5">60S ribosomal protein L6</fullName>
    </recommendedName>
</protein>
<accession>A0A7S0D3L0</accession>
<evidence type="ECO:0000256" key="1">
    <source>
        <dbReference type="ARBA" id="ARBA00010592"/>
    </source>
</evidence>
<dbReference type="InterPro" id="IPR041997">
    <property type="entry name" value="Ribosomal_eL6_KOW"/>
</dbReference>
<dbReference type="GO" id="GO:0002181">
    <property type="term" value="P:cytoplasmic translation"/>
    <property type="evidence" value="ECO:0007669"/>
    <property type="project" value="TreeGrafter"/>
</dbReference>
<proteinExistence type="inferred from homology"/>
<dbReference type="GO" id="GO:0000027">
    <property type="term" value="P:ribosomal large subunit assembly"/>
    <property type="evidence" value="ECO:0007669"/>
    <property type="project" value="TreeGrafter"/>
</dbReference>
<dbReference type="PANTHER" id="PTHR10715">
    <property type="entry name" value="60S RIBOSOMAL PROTEIN L6"/>
    <property type="match status" value="1"/>
</dbReference>
<keyword evidence="3" id="KW-0687">Ribonucleoprotein</keyword>
<sequence>MVKVTSVEQALKGTLSKGRTAPKKASKTPSFYPADDAKFPLKRAAVAKTQTKLRASITPGTILILLAGHFKGKRVIFLKQLESGLLLVCGPYGVNGVPAKRVNQCYVIATSQKVDVSGVDCSKFDDKYFKKPAKDRSKKSEEDFFKGEAEKKELPASYVADNKALDAAIAPKVQAVPHLAGYLATKFTLRSGDKPHEMKF</sequence>
<gene>
    <name evidence="4" type="ORF">MSP1401_LOCUS6191</name>
</gene>
<organism evidence="4">
    <name type="scientific">Micromonas pusilla</name>
    <name type="common">Picoplanktonic green alga</name>
    <name type="synonym">Chromulina pusilla</name>
    <dbReference type="NCBI Taxonomy" id="38833"/>
    <lineage>
        <taxon>Eukaryota</taxon>
        <taxon>Viridiplantae</taxon>
        <taxon>Chlorophyta</taxon>
        <taxon>Mamiellophyceae</taxon>
        <taxon>Mamiellales</taxon>
        <taxon>Mamiellaceae</taxon>
        <taxon>Micromonas</taxon>
    </lineage>
</organism>
<evidence type="ECO:0008006" key="5">
    <source>
        <dbReference type="Google" id="ProtNLM"/>
    </source>
</evidence>
<dbReference type="GO" id="GO:0022625">
    <property type="term" value="C:cytosolic large ribosomal subunit"/>
    <property type="evidence" value="ECO:0007669"/>
    <property type="project" value="TreeGrafter"/>
</dbReference>
<dbReference type="EMBL" id="HBEN01007554">
    <property type="protein sequence ID" value="CAD8440214.1"/>
    <property type="molecule type" value="Transcribed_RNA"/>
</dbReference>
<dbReference type="SUPFAM" id="SSF50104">
    <property type="entry name" value="Translation proteins SH3-like domain"/>
    <property type="match status" value="1"/>
</dbReference>
<evidence type="ECO:0000256" key="2">
    <source>
        <dbReference type="ARBA" id="ARBA00022980"/>
    </source>
</evidence>
<dbReference type="GO" id="GO:0003723">
    <property type="term" value="F:RNA binding"/>
    <property type="evidence" value="ECO:0007669"/>
    <property type="project" value="TreeGrafter"/>
</dbReference>
<dbReference type="InterPro" id="IPR008991">
    <property type="entry name" value="Translation_prot_SH3-like_sf"/>
</dbReference>